<dbReference type="PROSITE" id="PS51085">
    <property type="entry name" value="2FE2S_FER_2"/>
    <property type="match status" value="1"/>
</dbReference>
<dbReference type="InterPro" id="IPR001041">
    <property type="entry name" value="2Fe-2S_ferredoxin-type"/>
</dbReference>
<evidence type="ECO:0000256" key="2">
    <source>
        <dbReference type="ARBA" id="ARBA00022630"/>
    </source>
</evidence>
<keyword evidence="6" id="KW-0560">Oxidoreductase</keyword>
<comment type="caution">
    <text evidence="12">The sequence shown here is derived from an EMBL/GenBank/DDBJ whole genome shotgun (WGS) entry which is preliminary data.</text>
</comment>
<feature type="domain" description="2Fe-2S ferredoxin-type" evidence="10">
    <location>
        <begin position="246"/>
        <end position="334"/>
    </location>
</feature>
<dbReference type="PROSITE" id="PS00197">
    <property type="entry name" value="2FE2S_FER_1"/>
    <property type="match status" value="1"/>
</dbReference>
<dbReference type="SUPFAM" id="SSF54292">
    <property type="entry name" value="2Fe-2S ferredoxin-like"/>
    <property type="match status" value="1"/>
</dbReference>
<dbReference type="InterPro" id="IPR008333">
    <property type="entry name" value="Cbr1-like_FAD-bd_dom"/>
</dbReference>
<evidence type="ECO:0000313" key="12">
    <source>
        <dbReference type="EMBL" id="MFC5771863.1"/>
    </source>
</evidence>
<dbReference type="Pfam" id="PF00970">
    <property type="entry name" value="FAD_binding_6"/>
    <property type="match status" value="1"/>
</dbReference>
<evidence type="ECO:0000313" key="13">
    <source>
        <dbReference type="Proteomes" id="UP001595974"/>
    </source>
</evidence>
<keyword evidence="4" id="KW-0479">Metal-binding</keyword>
<dbReference type="Gene3D" id="3.10.20.30">
    <property type="match status" value="1"/>
</dbReference>
<gene>
    <name evidence="12" type="ORF">ACFPTN_20990</name>
</gene>
<reference evidence="13" key="1">
    <citation type="journal article" date="2019" name="Int. J. Syst. Evol. Microbiol.">
        <title>The Global Catalogue of Microorganisms (GCM) 10K type strain sequencing project: providing services to taxonomists for standard genome sequencing and annotation.</title>
        <authorList>
            <consortium name="The Broad Institute Genomics Platform"/>
            <consortium name="The Broad Institute Genome Sequencing Center for Infectious Disease"/>
            <person name="Wu L."/>
            <person name="Ma J."/>
        </authorList>
    </citation>
    <scope>NUCLEOTIDE SEQUENCE [LARGE SCALE GENOMIC DNA]</scope>
    <source>
        <strain evidence="13">SHR3</strain>
    </source>
</reference>
<dbReference type="Gene3D" id="3.40.50.80">
    <property type="entry name" value="Nucleotide-binding domain of ferredoxin-NADP reductase (FNR) module"/>
    <property type="match status" value="1"/>
</dbReference>
<dbReference type="Proteomes" id="UP001595974">
    <property type="component" value="Unassembled WGS sequence"/>
</dbReference>
<evidence type="ECO:0000256" key="6">
    <source>
        <dbReference type="ARBA" id="ARBA00023002"/>
    </source>
</evidence>
<dbReference type="InterPro" id="IPR039261">
    <property type="entry name" value="FNR_nucleotide-bd"/>
</dbReference>
<name>A0ABW1AXJ3_9RHOO</name>
<dbReference type="InterPro" id="IPR050415">
    <property type="entry name" value="MRET"/>
</dbReference>
<dbReference type="InterPro" id="IPR006058">
    <property type="entry name" value="2Fe2S_fd_BS"/>
</dbReference>
<evidence type="ECO:0000256" key="9">
    <source>
        <dbReference type="SAM" id="MobiDB-lite"/>
    </source>
</evidence>
<keyword evidence="2" id="KW-0285">Flavoprotein</keyword>
<keyword evidence="8" id="KW-0411">Iron-sulfur</keyword>
<keyword evidence="3" id="KW-0001">2Fe-2S</keyword>
<dbReference type="CDD" id="cd06214">
    <property type="entry name" value="PA_degradation_oxidoreductase_like"/>
    <property type="match status" value="1"/>
</dbReference>
<comment type="cofactor">
    <cofactor evidence="1">
        <name>FAD</name>
        <dbReference type="ChEBI" id="CHEBI:57692"/>
    </cofactor>
</comment>
<dbReference type="PANTHER" id="PTHR47354:SF8">
    <property type="entry name" value="1,2-PHENYLACETYL-COA EPOXIDASE, SUBUNIT E"/>
    <property type="match status" value="1"/>
</dbReference>
<dbReference type="PANTHER" id="PTHR47354">
    <property type="entry name" value="NADH OXIDOREDUCTASE HCR"/>
    <property type="match status" value="1"/>
</dbReference>
<sequence length="334" mass="34997">MKRAHTLTLSGVVPQGSDAVLLRFGLDAAQAGHFGFRPGQYLTLLAGPADARRWRCYSITSAPAAPLEVLVRRVRGGLVSNWICDNARAGDTLTVLPPAGRFTLRRPGGPALLFAGGSGIAPVISLARQALAAGGEAAVFYANRDRESAMLVAELEEMRALHGHRLELEYWYDADDGLPSAELLASFAADRRGRDAYVCGPEPFMRIAGEALARAGFDASHIHREDFGAPPDGDDETGGGEDAPASTLAVEFGGRTATVPVKGGESLLSAMLDAGLDVPHACNAGECASCMCRLVSGEVVRLGNSVLDDDDVADGWLVACRTRAAGGAVAIRFP</sequence>
<dbReference type="Pfam" id="PF00111">
    <property type="entry name" value="Fer2"/>
    <property type="match status" value="1"/>
</dbReference>
<dbReference type="InterPro" id="IPR017927">
    <property type="entry name" value="FAD-bd_FR_type"/>
</dbReference>
<dbReference type="Gene3D" id="2.40.30.10">
    <property type="entry name" value="Translation factors"/>
    <property type="match status" value="1"/>
</dbReference>
<dbReference type="InterPro" id="IPR017938">
    <property type="entry name" value="Riboflavin_synthase-like_b-brl"/>
</dbReference>
<organism evidence="12 13">
    <name type="scientific">Thauera sinica</name>
    <dbReference type="NCBI Taxonomy" id="2665146"/>
    <lineage>
        <taxon>Bacteria</taxon>
        <taxon>Pseudomonadati</taxon>
        <taxon>Pseudomonadota</taxon>
        <taxon>Betaproteobacteria</taxon>
        <taxon>Rhodocyclales</taxon>
        <taxon>Zoogloeaceae</taxon>
        <taxon>Thauera</taxon>
    </lineage>
</organism>
<feature type="region of interest" description="Disordered" evidence="9">
    <location>
        <begin position="223"/>
        <end position="244"/>
    </location>
</feature>
<proteinExistence type="predicted"/>
<evidence type="ECO:0000256" key="1">
    <source>
        <dbReference type="ARBA" id="ARBA00001974"/>
    </source>
</evidence>
<feature type="domain" description="FAD-binding FR-type" evidence="11">
    <location>
        <begin position="2"/>
        <end position="105"/>
    </location>
</feature>
<evidence type="ECO:0000256" key="5">
    <source>
        <dbReference type="ARBA" id="ARBA00022827"/>
    </source>
</evidence>
<dbReference type="CDD" id="cd00207">
    <property type="entry name" value="fer2"/>
    <property type="match status" value="1"/>
</dbReference>
<evidence type="ECO:0000259" key="10">
    <source>
        <dbReference type="PROSITE" id="PS51085"/>
    </source>
</evidence>
<evidence type="ECO:0000259" key="11">
    <source>
        <dbReference type="PROSITE" id="PS51384"/>
    </source>
</evidence>
<dbReference type="RefSeq" id="WP_385962030.1">
    <property type="nucleotide sequence ID" value="NZ_JBHSOG010000101.1"/>
</dbReference>
<evidence type="ECO:0000256" key="3">
    <source>
        <dbReference type="ARBA" id="ARBA00022714"/>
    </source>
</evidence>
<dbReference type="SUPFAM" id="SSF52343">
    <property type="entry name" value="Ferredoxin reductase-like, C-terminal NADP-linked domain"/>
    <property type="match status" value="1"/>
</dbReference>
<dbReference type="SUPFAM" id="SSF63380">
    <property type="entry name" value="Riboflavin synthase domain-like"/>
    <property type="match status" value="1"/>
</dbReference>
<evidence type="ECO:0000256" key="7">
    <source>
        <dbReference type="ARBA" id="ARBA00023004"/>
    </source>
</evidence>
<keyword evidence="5" id="KW-0274">FAD</keyword>
<dbReference type="InterPro" id="IPR012675">
    <property type="entry name" value="Beta-grasp_dom_sf"/>
</dbReference>
<dbReference type="PROSITE" id="PS51384">
    <property type="entry name" value="FAD_FR"/>
    <property type="match status" value="1"/>
</dbReference>
<dbReference type="InterPro" id="IPR036010">
    <property type="entry name" value="2Fe-2S_ferredoxin-like_sf"/>
</dbReference>
<dbReference type="InterPro" id="IPR001433">
    <property type="entry name" value="OxRdtase_FAD/NAD-bd"/>
</dbReference>
<keyword evidence="13" id="KW-1185">Reference proteome</keyword>
<protein>
    <submittedName>
        <fullName evidence="12">2Fe-2S iron-sulfur cluster-binding protein</fullName>
    </submittedName>
</protein>
<accession>A0ABW1AXJ3</accession>
<dbReference type="PRINTS" id="PR00410">
    <property type="entry name" value="PHEHYDRXLASE"/>
</dbReference>
<keyword evidence="7" id="KW-0408">Iron</keyword>
<dbReference type="Pfam" id="PF00175">
    <property type="entry name" value="NAD_binding_1"/>
    <property type="match status" value="1"/>
</dbReference>
<evidence type="ECO:0000256" key="8">
    <source>
        <dbReference type="ARBA" id="ARBA00023014"/>
    </source>
</evidence>
<evidence type="ECO:0000256" key="4">
    <source>
        <dbReference type="ARBA" id="ARBA00022723"/>
    </source>
</evidence>
<dbReference type="EMBL" id="JBHSOG010000101">
    <property type="protein sequence ID" value="MFC5771863.1"/>
    <property type="molecule type" value="Genomic_DNA"/>
</dbReference>